<evidence type="ECO:0000313" key="2">
    <source>
        <dbReference type="Proteomes" id="UP000054937"/>
    </source>
</evidence>
<comment type="caution">
    <text evidence="1">The sequence shown here is derived from an EMBL/GenBank/DDBJ whole genome shotgun (WGS) entry which is preliminary data.</text>
</comment>
<dbReference type="AlphaFoldDB" id="A0A0V0R3G3"/>
<proteinExistence type="predicted"/>
<organism evidence="1 2">
    <name type="scientific">Pseudocohnilembus persalinus</name>
    <name type="common">Ciliate</name>
    <dbReference type="NCBI Taxonomy" id="266149"/>
    <lineage>
        <taxon>Eukaryota</taxon>
        <taxon>Sar</taxon>
        <taxon>Alveolata</taxon>
        <taxon>Ciliophora</taxon>
        <taxon>Intramacronucleata</taxon>
        <taxon>Oligohymenophorea</taxon>
        <taxon>Scuticociliatia</taxon>
        <taxon>Philasterida</taxon>
        <taxon>Pseudocohnilembidae</taxon>
        <taxon>Pseudocohnilembus</taxon>
    </lineage>
</organism>
<name>A0A0V0R3G3_PSEPJ</name>
<evidence type="ECO:0000313" key="1">
    <source>
        <dbReference type="EMBL" id="KRX08744.1"/>
    </source>
</evidence>
<sequence length="116" mass="13314">MQLNPTIRSFNTFQNKFPLGVLEFNKYNKNLPNSELKIGDFSKIQEKVQNNGFSHAMDLVHNDFAMDEFQLSEVETIMSLQDGNESTISLDFESESEFFDSPNSSYCYNSSKTSMI</sequence>
<dbReference type="InParanoid" id="A0A0V0R3G3"/>
<accession>A0A0V0R3G3</accession>
<dbReference type="EMBL" id="LDAU01000058">
    <property type="protein sequence ID" value="KRX08744.1"/>
    <property type="molecule type" value="Genomic_DNA"/>
</dbReference>
<reference evidence="1 2" key="1">
    <citation type="journal article" date="2015" name="Sci. Rep.">
        <title>Genome of the facultative scuticociliatosis pathogen Pseudocohnilembus persalinus provides insight into its virulence through horizontal gene transfer.</title>
        <authorList>
            <person name="Xiong J."/>
            <person name="Wang G."/>
            <person name="Cheng J."/>
            <person name="Tian M."/>
            <person name="Pan X."/>
            <person name="Warren A."/>
            <person name="Jiang C."/>
            <person name="Yuan D."/>
            <person name="Miao W."/>
        </authorList>
    </citation>
    <scope>NUCLEOTIDE SEQUENCE [LARGE SCALE GENOMIC DNA]</scope>
    <source>
        <strain evidence="1">36N120E</strain>
    </source>
</reference>
<keyword evidence="2" id="KW-1185">Reference proteome</keyword>
<gene>
    <name evidence="1" type="ORF">PPERSA_08055</name>
</gene>
<protein>
    <submittedName>
        <fullName evidence="1">Uncharacterized protein</fullName>
    </submittedName>
</protein>
<dbReference type="Proteomes" id="UP000054937">
    <property type="component" value="Unassembled WGS sequence"/>
</dbReference>